<dbReference type="SUPFAM" id="SSF51294">
    <property type="entry name" value="Hedgehog/intein (Hint) domain"/>
    <property type="match status" value="1"/>
</dbReference>
<proteinExistence type="predicted"/>
<dbReference type="InterPro" id="IPR036844">
    <property type="entry name" value="Hint_dom_sf"/>
</dbReference>
<dbReference type="InterPro" id="IPR028992">
    <property type="entry name" value="Hedgehog/Intein_dom"/>
</dbReference>
<sequence length="220" mass="24077">MCFVKGCTIATPGGGRPVESLKPGDLVATLDGAAETVLWVGRSRITWAEQMSDQRKRPIRIGREALGPGTPERAVMIAPTHRVLVRSPQVSRLAGEREALVPALALTPLPGVRLMPSLPELDYIHLACARHVLLLAEGAGVESILPEPLAVQAMAPTQRIDLAETLGWAEGHWQEMRRVRPILSMRKAEKLVERSMRSRMPLVVPLRETPQVARIGHRAG</sequence>
<dbReference type="EMBL" id="JAGISH010000008">
    <property type="protein sequence ID" value="MBP0483819.1"/>
    <property type="molecule type" value="Genomic_DNA"/>
</dbReference>
<evidence type="ECO:0000313" key="2">
    <source>
        <dbReference type="EMBL" id="MBP0483819.1"/>
    </source>
</evidence>
<name>A0A940MR06_9RHOB</name>
<accession>A0A940MR06</accession>
<evidence type="ECO:0000259" key="1">
    <source>
        <dbReference type="Pfam" id="PF13403"/>
    </source>
</evidence>
<keyword evidence="3" id="KW-1185">Reference proteome</keyword>
<organism evidence="2 3">
    <name type="scientific">Sagittula salina</name>
    <dbReference type="NCBI Taxonomy" id="2820268"/>
    <lineage>
        <taxon>Bacteria</taxon>
        <taxon>Pseudomonadati</taxon>
        <taxon>Pseudomonadota</taxon>
        <taxon>Alphaproteobacteria</taxon>
        <taxon>Rhodobacterales</taxon>
        <taxon>Roseobacteraceae</taxon>
        <taxon>Sagittula</taxon>
    </lineage>
</organism>
<dbReference type="Proteomes" id="UP000675940">
    <property type="component" value="Unassembled WGS sequence"/>
</dbReference>
<evidence type="ECO:0000313" key="3">
    <source>
        <dbReference type="Proteomes" id="UP000675940"/>
    </source>
</evidence>
<comment type="caution">
    <text evidence="2">The sequence shown here is derived from an EMBL/GenBank/DDBJ whole genome shotgun (WGS) entry which is preliminary data.</text>
</comment>
<gene>
    <name evidence="2" type="ORF">J5474_15145</name>
</gene>
<protein>
    <submittedName>
        <fullName evidence="2">Hint domain-containing protein</fullName>
    </submittedName>
</protein>
<feature type="domain" description="Hedgehog/Intein (Hint)" evidence="1">
    <location>
        <begin position="1"/>
        <end position="146"/>
    </location>
</feature>
<reference evidence="2" key="1">
    <citation type="submission" date="2021-03" db="EMBL/GenBank/DDBJ databases">
        <title>Sagittula salina sp. nov. strain M10.9X isolated from the marine waste.</title>
        <authorList>
            <person name="Satari L."/>
            <person name="Molina-Menor E."/>
            <person name="Vidal-Verdu A."/>
            <person name="Pascual J."/>
            <person name="Pereto J."/>
            <person name="Porcar M."/>
        </authorList>
    </citation>
    <scope>NUCLEOTIDE SEQUENCE</scope>
    <source>
        <strain evidence="2">M10.9X</strain>
    </source>
</reference>
<dbReference type="AlphaFoldDB" id="A0A940MR06"/>
<dbReference type="RefSeq" id="WP_209361758.1">
    <property type="nucleotide sequence ID" value="NZ_JAGISH010000008.1"/>
</dbReference>
<dbReference type="Pfam" id="PF13403">
    <property type="entry name" value="Hint_2"/>
    <property type="match status" value="1"/>
</dbReference>